<reference evidence="10 11" key="1">
    <citation type="submission" date="2020-12" db="EMBL/GenBank/DDBJ databases">
        <title>Metabolic potential, ecology and presence of endohyphal bacteria is reflected in genomic diversity of Mucoromycotina.</title>
        <authorList>
            <person name="Muszewska A."/>
            <person name="Okrasinska A."/>
            <person name="Steczkiewicz K."/>
            <person name="Drgas O."/>
            <person name="Orlowska M."/>
            <person name="Perlinska-Lenart U."/>
            <person name="Aleksandrzak-Piekarczyk T."/>
            <person name="Szatraj K."/>
            <person name="Zielenkiewicz U."/>
            <person name="Pilsyk S."/>
            <person name="Malc E."/>
            <person name="Mieczkowski P."/>
            <person name="Kruszewska J.S."/>
            <person name="Biernat P."/>
            <person name="Pawlowska J."/>
        </authorList>
    </citation>
    <scope>NUCLEOTIDE SEQUENCE [LARGE SCALE GENOMIC DNA]</scope>
    <source>
        <strain evidence="10 11">CBS 142.35</strain>
    </source>
</reference>
<keyword evidence="5" id="KW-0479">Metal-binding</keyword>
<dbReference type="GO" id="GO:0016787">
    <property type="term" value="F:hydrolase activity"/>
    <property type="evidence" value="ECO:0007669"/>
    <property type="project" value="UniProtKB-KW"/>
</dbReference>
<dbReference type="OrthoDB" id="2276543at2759"/>
<accession>A0A8H7RGH4</accession>
<evidence type="ECO:0000256" key="1">
    <source>
        <dbReference type="ARBA" id="ARBA00001968"/>
    </source>
</evidence>
<keyword evidence="6" id="KW-0378">Hydrolase</keyword>
<keyword evidence="4" id="KW-0540">Nuclease</keyword>
<evidence type="ECO:0000259" key="9">
    <source>
        <dbReference type="Pfam" id="PF13359"/>
    </source>
</evidence>
<feature type="compositionally biased region" description="Polar residues" evidence="8">
    <location>
        <begin position="384"/>
        <end position="401"/>
    </location>
</feature>
<dbReference type="Pfam" id="PF13359">
    <property type="entry name" value="DDE_Tnp_4"/>
    <property type="match status" value="1"/>
</dbReference>
<organism evidence="10 11">
    <name type="scientific">Circinella minor</name>
    <dbReference type="NCBI Taxonomy" id="1195481"/>
    <lineage>
        <taxon>Eukaryota</taxon>
        <taxon>Fungi</taxon>
        <taxon>Fungi incertae sedis</taxon>
        <taxon>Mucoromycota</taxon>
        <taxon>Mucoromycotina</taxon>
        <taxon>Mucoromycetes</taxon>
        <taxon>Mucorales</taxon>
        <taxon>Lichtheimiaceae</taxon>
        <taxon>Circinella</taxon>
    </lineage>
</organism>
<evidence type="ECO:0000256" key="3">
    <source>
        <dbReference type="ARBA" id="ARBA00006958"/>
    </source>
</evidence>
<comment type="caution">
    <text evidence="10">The sequence shown here is derived from an EMBL/GenBank/DDBJ whole genome shotgun (WGS) entry which is preliminary data.</text>
</comment>
<dbReference type="InterPro" id="IPR045249">
    <property type="entry name" value="HARBI1-like"/>
</dbReference>
<proteinExistence type="inferred from homology"/>
<dbReference type="GO" id="GO:0005634">
    <property type="term" value="C:nucleus"/>
    <property type="evidence" value="ECO:0007669"/>
    <property type="project" value="UniProtKB-SubCell"/>
</dbReference>
<dbReference type="InterPro" id="IPR027806">
    <property type="entry name" value="HARBI1_dom"/>
</dbReference>
<dbReference type="EMBL" id="JAEPRB010000886">
    <property type="protein sequence ID" value="KAG2210731.1"/>
    <property type="molecule type" value="Genomic_DNA"/>
</dbReference>
<feature type="domain" description="DDE Tnp4" evidence="9">
    <location>
        <begin position="203"/>
        <end position="362"/>
    </location>
</feature>
<evidence type="ECO:0000256" key="6">
    <source>
        <dbReference type="ARBA" id="ARBA00022801"/>
    </source>
</evidence>
<name>A0A8H7RGH4_9FUNG</name>
<dbReference type="PANTHER" id="PTHR22930">
    <property type="match status" value="1"/>
</dbReference>
<dbReference type="AlphaFoldDB" id="A0A8H7RGH4"/>
<protein>
    <recommendedName>
        <fullName evidence="9">DDE Tnp4 domain-containing protein</fullName>
    </recommendedName>
</protein>
<feature type="region of interest" description="Disordered" evidence="8">
    <location>
        <begin position="384"/>
        <end position="415"/>
    </location>
</feature>
<comment type="subcellular location">
    <subcellularLocation>
        <location evidence="2">Nucleus</location>
    </subcellularLocation>
</comment>
<evidence type="ECO:0000256" key="2">
    <source>
        <dbReference type="ARBA" id="ARBA00004123"/>
    </source>
</evidence>
<evidence type="ECO:0000313" key="11">
    <source>
        <dbReference type="Proteomes" id="UP000646827"/>
    </source>
</evidence>
<evidence type="ECO:0000256" key="7">
    <source>
        <dbReference type="ARBA" id="ARBA00023242"/>
    </source>
</evidence>
<dbReference type="GO" id="GO:0046872">
    <property type="term" value="F:metal ion binding"/>
    <property type="evidence" value="ECO:0007669"/>
    <property type="project" value="UniProtKB-KW"/>
</dbReference>
<evidence type="ECO:0000313" key="10">
    <source>
        <dbReference type="EMBL" id="KAG2210731.1"/>
    </source>
</evidence>
<keyword evidence="7" id="KW-0539">Nucleus</keyword>
<gene>
    <name evidence="10" type="ORF">INT45_013744</name>
</gene>
<dbReference type="PANTHER" id="PTHR22930:SF85">
    <property type="entry name" value="GH03217P-RELATED"/>
    <property type="match status" value="1"/>
</dbReference>
<keyword evidence="11" id="KW-1185">Reference proteome</keyword>
<evidence type="ECO:0000256" key="5">
    <source>
        <dbReference type="ARBA" id="ARBA00022723"/>
    </source>
</evidence>
<dbReference type="Proteomes" id="UP000646827">
    <property type="component" value="Unassembled WGS sequence"/>
</dbReference>
<comment type="cofactor">
    <cofactor evidence="1">
        <name>a divalent metal cation</name>
        <dbReference type="ChEBI" id="CHEBI:60240"/>
    </cofactor>
</comment>
<evidence type="ECO:0000256" key="8">
    <source>
        <dbReference type="SAM" id="MobiDB-lite"/>
    </source>
</evidence>
<evidence type="ECO:0000256" key="4">
    <source>
        <dbReference type="ARBA" id="ARBA00022722"/>
    </source>
</evidence>
<sequence length="415" mass="47214">MPRYSKKRQVEYALGIMGGLETISSTTAMLIDDGDADCGISCDPEDDLEGNNDDHMLQYSPLSSVPWGELLNEISNRRYLDRSQKVARAPSWINWLFNELDNEQFIQEVRMSKDAFYMILDKIKDSSIFISSGLGPQKPVLLQLLVTTRRVGFYGNGASIGNTARYYGVAESTSICWPDEQEKCLSKKDFSSSFPFDDCLGIIDGTLFPLANEPCFEPQSYFSYKKKYGISGILVCNSNKQIIYSYIGWSGSTHDSRIFSNSSLFHYPGLYFKENEYLLGDSGFECLENIIVPYKKPRNSELTDEQDTFNMRLSSVQIHIEHTIGILKVRFQSLRELPIWLQDKNSAKHAVDWIKACIIMHNMITACRLDDIYNEEELKTILQEQQQQNTTGYGGSFNSATDPEEDLTSGKARRK</sequence>
<dbReference type="GO" id="GO:0004518">
    <property type="term" value="F:nuclease activity"/>
    <property type="evidence" value="ECO:0007669"/>
    <property type="project" value="UniProtKB-KW"/>
</dbReference>
<comment type="similarity">
    <text evidence="3">Belongs to the HARBI1 family.</text>
</comment>